<evidence type="ECO:0000313" key="4">
    <source>
        <dbReference type="Proteomes" id="UP000236291"/>
    </source>
</evidence>
<dbReference type="PANTHER" id="PTHR47723">
    <property type="entry name" value="OS05G0353850 PROTEIN"/>
    <property type="match status" value="1"/>
</dbReference>
<dbReference type="SUPFAM" id="SSF53098">
    <property type="entry name" value="Ribonuclease H-like"/>
    <property type="match status" value="1"/>
</dbReference>
<dbReference type="PANTHER" id="PTHR47723:SF23">
    <property type="entry name" value="REVERSE TRANSCRIPTASE-LIKE PROTEIN"/>
    <property type="match status" value="1"/>
</dbReference>
<evidence type="ECO:0000259" key="1">
    <source>
        <dbReference type="Pfam" id="PF13456"/>
    </source>
</evidence>
<organism evidence="3 4">
    <name type="scientific">Trifolium pratense</name>
    <name type="common">Red clover</name>
    <dbReference type="NCBI Taxonomy" id="57577"/>
    <lineage>
        <taxon>Eukaryota</taxon>
        <taxon>Viridiplantae</taxon>
        <taxon>Streptophyta</taxon>
        <taxon>Embryophyta</taxon>
        <taxon>Tracheophyta</taxon>
        <taxon>Spermatophyta</taxon>
        <taxon>Magnoliopsida</taxon>
        <taxon>eudicotyledons</taxon>
        <taxon>Gunneridae</taxon>
        <taxon>Pentapetalae</taxon>
        <taxon>rosids</taxon>
        <taxon>fabids</taxon>
        <taxon>Fabales</taxon>
        <taxon>Fabaceae</taxon>
        <taxon>Papilionoideae</taxon>
        <taxon>50 kb inversion clade</taxon>
        <taxon>NPAAA clade</taxon>
        <taxon>Hologalegina</taxon>
        <taxon>IRL clade</taxon>
        <taxon>Trifolieae</taxon>
        <taxon>Trifolium</taxon>
    </lineage>
</organism>
<dbReference type="InterPro" id="IPR044730">
    <property type="entry name" value="RNase_H-like_dom_plant"/>
</dbReference>
<dbReference type="AlphaFoldDB" id="A0A2K3NNA0"/>
<dbReference type="EMBL" id="ASHM01000351">
    <property type="protein sequence ID" value="PNY04507.1"/>
    <property type="molecule type" value="Genomic_DNA"/>
</dbReference>
<dbReference type="Proteomes" id="UP000236291">
    <property type="component" value="Unassembled WGS sequence"/>
</dbReference>
<dbReference type="STRING" id="57577.A0A2K3NNA0"/>
<dbReference type="InterPro" id="IPR002156">
    <property type="entry name" value="RNaseH_domain"/>
</dbReference>
<reference evidence="3 4" key="2">
    <citation type="journal article" date="2017" name="Front. Plant Sci.">
        <title>Gene Classification and Mining of Molecular Markers Useful in Red Clover (Trifolium pratense) Breeding.</title>
        <authorList>
            <person name="Istvanek J."/>
            <person name="Dluhosova J."/>
            <person name="Dluhos P."/>
            <person name="Patkova L."/>
            <person name="Nedelnik J."/>
            <person name="Repkova J."/>
        </authorList>
    </citation>
    <scope>NUCLEOTIDE SEQUENCE [LARGE SCALE GENOMIC DNA]</scope>
    <source>
        <strain evidence="4">cv. Tatra</strain>
        <tissue evidence="3">Young leaves</tissue>
    </source>
</reference>
<dbReference type="CDD" id="cd06222">
    <property type="entry name" value="RNase_H_like"/>
    <property type="match status" value="1"/>
</dbReference>
<reference evidence="3 4" key="1">
    <citation type="journal article" date="2014" name="Am. J. Bot.">
        <title>Genome assembly and annotation for red clover (Trifolium pratense; Fabaceae).</title>
        <authorList>
            <person name="Istvanek J."/>
            <person name="Jaros M."/>
            <person name="Krenek A."/>
            <person name="Repkova J."/>
        </authorList>
    </citation>
    <scope>NUCLEOTIDE SEQUENCE [LARGE SCALE GENOMIC DNA]</scope>
    <source>
        <strain evidence="4">cv. Tatra</strain>
        <tissue evidence="3">Young leaves</tissue>
    </source>
</reference>
<evidence type="ECO:0000313" key="3">
    <source>
        <dbReference type="EMBL" id="PNY04507.1"/>
    </source>
</evidence>
<dbReference type="InterPro" id="IPR053151">
    <property type="entry name" value="RNase_H-like"/>
</dbReference>
<feature type="domain" description="RNase H type-1" evidence="1">
    <location>
        <begin position="160"/>
        <end position="255"/>
    </location>
</feature>
<dbReference type="InterPro" id="IPR036397">
    <property type="entry name" value="RNaseH_sf"/>
</dbReference>
<accession>A0A2K3NNA0</accession>
<sequence length="289" mass="32490">MPTDENLCARGCSIVSWCSICHSACEMSTHLFLDCAFASAIWSWVSITLGFTVNTSFPMDLVLGCPFISSQLCELYIACIVHTLHTIWMARNVLIYHHSKVTVQAAITKIRTAVTLSCSSATGIIFHVSDELAILRNFHVDPRYGPAPLWQPPSYVGSNTGAYLGSFSCKLSSSSVLHTELMAIVLAIEKAFEHGWNKLWVESDSTIAIQVTKDHSMVPWDLRNRWSNCLSKNMQLLFSHTYREGNSCADKLANHGHQVTGFHWWVSLPSFIREEFSKDRCSLPCYRFT</sequence>
<dbReference type="Pfam" id="PF13456">
    <property type="entry name" value="RVT_3"/>
    <property type="match status" value="1"/>
</dbReference>
<evidence type="ECO:0000259" key="2">
    <source>
        <dbReference type="Pfam" id="PF13966"/>
    </source>
</evidence>
<dbReference type="Pfam" id="PF13966">
    <property type="entry name" value="zf-RVT"/>
    <property type="match status" value="1"/>
</dbReference>
<proteinExistence type="predicted"/>
<dbReference type="GO" id="GO:0004523">
    <property type="term" value="F:RNA-DNA hybrid ribonuclease activity"/>
    <property type="evidence" value="ECO:0007669"/>
    <property type="project" value="InterPro"/>
</dbReference>
<dbReference type="InterPro" id="IPR026960">
    <property type="entry name" value="RVT-Znf"/>
</dbReference>
<comment type="caution">
    <text evidence="3">The sequence shown here is derived from an EMBL/GenBank/DDBJ whole genome shotgun (WGS) entry which is preliminary data.</text>
</comment>
<name>A0A2K3NNA0_TRIPR</name>
<dbReference type="GO" id="GO:0003676">
    <property type="term" value="F:nucleic acid binding"/>
    <property type="evidence" value="ECO:0007669"/>
    <property type="project" value="InterPro"/>
</dbReference>
<gene>
    <name evidence="3" type="ORF">L195_g000931</name>
</gene>
<dbReference type="InterPro" id="IPR012337">
    <property type="entry name" value="RNaseH-like_sf"/>
</dbReference>
<dbReference type="Gene3D" id="3.30.420.10">
    <property type="entry name" value="Ribonuclease H-like superfamily/Ribonuclease H"/>
    <property type="match status" value="1"/>
</dbReference>
<protein>
    <submittedName>
        <fullName evidence="3">Ribonuclease H</fullName>
    </submittedName>
</protein>
<feature type="domain" description="Reverse transcriptase zinc-binding" evidence="2">
    <location>
        <begin position="2"/>
        <end position="42"/>
    </location>
</feature>